<dbReference type="PANTHER" id="PTHR43139:SF61">
    <property type="entry name" value="ALPHA_BETA-HYDROLASES SUPERFAMILY PROTEIN"/>
    <property type="match status" value="1"/>
</dbReference>
<dbReference type="SUPFAM" id="SSF53474">
    <property type="entry name" value="alpha/beta-Hydrolases"/>
    <property type="match status" value="1"/>
</dbReference>
<evidence type="ECO:0000313" key="2">
    <source>
        <dbReference type="EMBL" id="KAJ4963291.1"/>
    </source>
</evidence>
<dbReference type="InterPro" id="IPR000073">
    <property type="entry name" value="AB_hydrolase_1"/>
</dbReference>
<keyword evidence="3" id="KW-1185">Reference proteome</keyword>
<dbReference type="InterPro" id="IPR052370">
    <property type="entry name" value="Meta-cleavage_hydrolase"/>
</dbReference>
<sequence length="319" mass="35678">MVNLVAAEKQLLHWVMKQTGLRPQTIEIEHGTTMNIWAPSETTKKAKAQASCKEEKNQKKITKKPAVVLIHGFAAEGILTWQFQVKALTGKYAVYVPDLLFFGGSMTCNMTDRSPEFQAECLVKGLMKLGVDTCTAVGFSYGGFVAFKMADLHPHMVNSLVISGSITAYTDSINAEIMGRLGFSSPLEMLMPTSVEGVKTLFKVALYKKVWIPDRLARDFLQGMFNNRKEKAELLETLVSSSKDVTIPKFPQRIHLLWGEHDQIFNMKIAQGLKDQLGDKATLQIIKKGGHLVHLERPCIYNRRLKAILASLHTDVTQQ</sequence>
<gene>
    <name evidence="2" type="ORF">NE237_023230</name>
</gene>
<organism evidence="2 3">
    <name type="scientific">Protea cynaroides</name>
    <dbReference type="NCBI Taxonomy" id="273540"/>
    <lineage>
        <taxon>Eukaryota</taxon>
        <taxon>Viridiplantae</taxon>
        <taxon>Streptophyta</taxon>
        <taxon>Embryophyta</taxon>
        <taxon>Tracheophyta</taxon>
        <taxon>Spermatophyta</taxon>
        <taxon>Magnoliopsida</taxon>
        <taxon>Proteales</taxon>
        <taxon>Proteaceae</taxon>
        <taxon>Protea</taxon>
    </lineage>
</organism>
<dbReference type="Pfam" id="PF00561">
    <property type="entry name" value="Abhydrolase_1"/>
    <property type="match status" value="1"/>
</dbReference>
<evidence type="ECO:0000313" key="3">
    <source>
        <dbReference type="Proteomes" id="UP001141806"/>
    </source>
</evidence>
<dbReference type="InterPro" id="IPR029058">
    <property type="entry name" value="AB_hydrolase_fold"/>
</dbReference>
<dbReference type="AlphaFoldDB" id="A0A9Q0HB29"/>
<dbReference type="OrthoDB" id="6431331at2759"/>
<dbReference type="PANTHER" id="PTHR43139">
    <property type="entry name" value="SI:DKEY-122A22.2"/>
    <property type="match status" value="1"/>
</dbReference>
<dbReference type="EMBL" id="JAMYWD010000008">
    <property type="protein sequence ID" value="KAJ4963291.1"/>
    <property type="molecule type" value="Genomic_DNA"/>
</dbReference>
<dbReference type="Gene3D" id="3.40.50.1820">
    <property type="entry name" value="alpha/beta hydrolase"/>
    <property type="match status" value="1"/>
</dbReference>
<dbReference type="PRINTS" id="PR00111">
    <property type="entry name" value="ABHYDROLASE"/>
</dbReference>
<reference evidence="2" key="1">
    <citation type="journal article" date="2023" name="Plant J.">
        <title>The genome of the king protea, Protea cynaroides.</title>
        <authorList>
            <person name="Chang J."/>
            <person name="Duong T.A."/>
            <person name="Schoeman C."/>
            <person name="Ma X."/>
            <person name="Roodt D."/>
            <person name="Barker N."/>
            <person name="Li Z."/>
            <person name="Van de Peer Y."/>
            <person name="Mizrachi E."/>
        </authorList>
    </citation>
    <scope>NUCLEOTIDE SEQUENCE</scope>
    <source>
        <tissue evidence="2">Young leaves</tissue>
    </source>
</reference>
<dbReference type="Proteomes" id="UP001141806">
    <property type="component" value="Unassembled WGS sequence"/>
</dbReference>
<comment type="caution">
    <text evidence="2">The sequence shown here is derived from an EMBL/GenBank/DDBJ whole genome shotgun (WGS) entry which is preliminary data.</text>
</comment>
<feature type="domain" description="AB hydrolase-1" evidence="1">
    <location>
        <begin position="65"/>
        <end position="298"/>
    </location>
</feature>
<accession>A0A9Q0HB29</accession>
<name>A0A9Q0HB29_9MAGN</name>
<proteinExistence type="predicted"/>
<protein>
    <recommendedName>
        <fullName evidence="1">AB hydrolase-1 domain-containing protein</fullName>
    </recommendedName>
</protein>
<evidence type="ECO:0000259" key="1">
    <source>
        <dbReference type="Pfam" id="PF00561"/>
    </source>
</evidence>